<keyword evidence="1" id="KW-0812">Transmembrane</keyword>
<name>A0A9X4RGE2_9ACTN</name>
<dbReference type="EMBL" id="JANRHA010000031">
    <property type="protein sequence ID" value="MDG3017227.1"/>
    <property type="molecule type" value="Genomic_DNA"/>
</dbReference>
<feature type="transmembrane region" description="Helical" evidence="1">
    <location>
        <begin position="12"/>
        <end position="32"/>
    </location>
</feature>
<proteinExistence type="predicted"/>
<dbReference type="AlphaFoldDB" id="A0A9X4RGE2"/>
<sequence>MVLQNGNNERHRTSLLGLGVALAAVPFLLLLAGVRYDWWQYPKPAVVIVEPATVGLAILGLATVGVVWAFRSFGYWKRERRLPWGAGLAPLAVAATALIFVLVPTPAVRGFDQAHYEMERLATSMLRDHTQRVGPTEIDGIEFSSVYIEEDNCVYFVDSKRSALTKIGWVYTADCNHSPAWFGRLDKVADNWYSFEQGT</sequence>
<keyword evidence="3" id="KW-1185">Reference proteome</keyword>
<evidence type="ECO:0000313" key="2">
    <source>
        <dbReference type="EMBL" id="MDG3017227.1"/>
    </source>
</evidence>
<organism evidence="2 3">
    <name type="scientific">Speluncibacter jeojiensis</name>
    <dbReference type="NCBI Taxonomy" id="2710754"/>
    <lineage>
        <taxon>Bacteria</taxon>
        <taxon>Bacillati</taxon>
        <taxon>Actinomycetota</taxon>
        <taxon>Actinomycetes</taxon>
        <taxon>Mycobacteriales</taxon>
        <taxon>Speluncibacteraceae</taxon>
        <taxon>Speluncibacter</taxon>
    </lineage>
</organism>
<evidence type="ECO:0000256" key="1">
    <source>
        <dbReference type="SAM" id="Phobius"/>
    </source>
</evidence>
<comment type="caution">
    <text evidence="2">The sequence shown here is derived from an EMBL/GenBank/DDBJ whole genome shotgun (WGS) entry which is preliminary data.</text>
</comment>
<feature type="transmembrane region" description="Helical" evidence="1">
    <location>
        <begin position="52"/>
        <end position="70"/>
    </location>
</feature>
<gene>
    <name evidence="2" type="ORF">NVS88_21970</name>
</gene>
<accession>A0A9X4RGE2</accession>
<keyword evidence="1" id="KW-0472">Membrane</keyword>
<reference evidence="2" key="1">
    <citation type="submission" date="2022-08" db="EMBL/GenBank/DDBJ databases">
        <title>Genome analysis of Corynebacteriales strain.</title>
        <authorList>
            <person name="Lee S.D."/>
        </authorList>
    </citation>
    <scope>NUCLEOTIDE SEQUENCE</scope>
    <source>
        <strain evidence="2">D3-21</strain>
    </source>
</reference>
<dbReference type="Proteomes" id="UP001152755">
    <property type="component" value="Unassembled WGS sequence"/>
</dbReference>
<protein>
    <recommendedName>
        <fullName evidence="4">DUF1109 domain-containing protein</fullName>
    </recommendedName>
</protein>
<dbReference type="RefSeq" id="WP_277832427.1">
    <property type="nucleotide sequence ID" value="NZ_JAAIVF010000003.1"/>
</dbReference>
<feature type="transmembrane region" description="Helical" evidence="1">
    <location>
        <begin position="82"/>
        <end position="103"/>
    </location>
</feature>
<evidence type="ECO:0000313" key="3">
    <source>
        <dbReference type="Proteomes" id="UP001152755"/>
    </source>
</evidence>
<keyword evidence="1" id="KW-1133">Transmembrane helix</keyword>
<evidence type="ECO:0008006" key="4">
    <source>
        <dbReference type="Google" id="ProtNLM"/>
    </source>
</evidence>